<reference evidence="3 4" key="1">
    <citation type="journal article" date="2019" name="Sci. Rep.">
        <title>Orb-weaving spider Araneus ventricosus genome elucidates the spidroin gene catalogue.</title>
        <authorList>
            <person name="Kono N."/>
            <person name="Nakamura H."/>
            <person name="Ohtoshi R."/>
            <person name="Moran D.A.P."/>
            <person name="Shinohara A."/>
            <person name="Yoshida Y."/>
            <person name="Fujiwara M."/>
            <person name="Mori M."/>
            <person name="Tomita M."/>
            <person name="Arakawa K."/>
        </authorList>
    </citation>
    <scope>NUCLEOTIDE SEQUENCE [LARGE SCALE GENOMIC DNA]</scope>
</reference>
<protein>
    <submittedName>
        <fullName evidence="3">Uncharacterized protein</fullName>
    </submittedName>
</protein>
<dbReference type="AlphaFoldDB" id="A0A4Y2EQW3"/>
<organism evidence="3 4">
    <name type="scientific">Araneus ventricosus</name>
    <name type="common">Orbweaver spider</name>
    <name type="synonym">Epeira ventricosa</name>
    <dbReference type="NCBI Taxonomy" id="182803"/>
    <lineage>
        <taxon>Eukaryota</taxon>
        <taxon>Metazoa</taxon>
        <taxon>Ecdysozoa</taxon>
        <taxon>Arthropoda</taxon>
        <taxon>Chelicerata</taxon>
        <taxon>Arachnida</taxon>
        <taxon>Araneae</taxon>
        <taxon>Araneomorphae</taxon>
        <taxon>Entelegynae</taxon>
        <taxon>Araneoidea</taxon>
        <taxon>Araneidae</taxon>
        <taxon>Araneus</taxon>
    </lineage>
</organism>
<proteinExistence type="predicted"/>
<accession>A0A4Y2EQW3</accession>
<gene>
    <name evidence="3" type="ORF">AVEN_33557_1</name>
    <name evidence="2" type="ORF">AVEN_95787_1</name>
</gene>
<dbReference type="Proteomes" id="UP000499080">
    <property type="component" value="Unassembled WGS sequence"/>
</dbReference>
<name>A0A4Y2EQW3_ARAVE</name>
<evidence type="ECO:0000313" key="3">
    <source>
        <dbReference type="EMBL" id="GBM30548.1"/>
    </source>
</evidence>
<evidence type="ECO:0000313" key="4">
    <source>
        <dbReference type="Proteomes" id="UP000499080"/>
    </source>
</evidence>
<sequence>MPPTTVHKCEPRATQSLARPQAVRTRIKNGVSWSTNDGLYSATRSGTLMPLASGLENPSLISNCLPENSLPKKQLSEKHLFVNSLLENRCFTQRRDDKRAAQLLSLWPITFNAAYSSSAGVRVLGHLQIERRIKYFGLGRRVVQIQPCTLHQSGFCVTKEKRTLGFLLVKTL</sequence>
<evidence type="ECO:0000313" key="2">
    <source>
        <dbReference type="EMBL" id="GBM30492.1"/>
    </source>
</evidence>
<evidence type="ECO:0000256" key="1">
    <source>
        <dbReference type="SAM" id="MobiDB-lite"/>
    </source>
</evidence>
<comment type="caution">
    <text evidence="3">The sequence shown here is derived from an EMBL/GenBank/DDBJ whole genome shotgun (WGS) entry which is preliminary data.</text>
</comment>
<dbReference type="EMBL" id="BGPR01170941">
    <property type="protein sequence ID" value="GBM30548.1"/>
    <property type="molecule type" value="Genomic_DNA"/>
</dbReference>
<dbReference type="EMBL" id="BGPR01170925">
    <property type="protein sequence ID" value="GBM30492.1"/>
    <property type="molecule type" value="Genomic_DNA"/>
</dbReference>
<keyword evidence="4" id="KW-1185">Reference proteome</keyword>
<feature type="region of interest" description="Disordered" evidence="1">
    <location>
        <begin position="1"/>
        <end position="21"/>
    </location>
</feature>